<dbReference type="Gene3D" id="1.10.510.10">
    <property type="entry name" value="Transferase(Phosphotransferase) domain 1"/>
    <property type="match status" value="1"/>
</dbReference>
<dbReference type="PROSITE" id="PS50011">
    <property type="entry name" value="PROTEIN_KINASE_DOM"/>
    <property type="match status" value="1"/>
</dbReference>
<sequence>MCDDTLKNNYQLCEEIGRGRFGTISRCFSPTKNGFFACKSIDKNLLNDPTDRECLQNEAKIMSILSPHPNIVQLFDVYDTEDSLDMVLELCQQSTLYDRLMKSGDDGLSEGRYASIMKQLLTAIAHCHRFGIVHRDIKPDNILFDEMNRVKLADFGSADWVGEEGTLSGVVGTPYYVAPEVVMGRDYNEKVDVWSAGVVLYVLLAGFPPFYGETVEEIFQAVVRGNLRFPPKVFRDVSPEAKDLLRKMICRDVSRRFSAEQALRHPWILSGGETVSMD</sequence>
<evidence type="ECO:0000256" key="3">
    <source>
        <dbReference type="ARBA" id="ARBA00022679"/>
    </source>
</evidence>
<dbReference type="PANTHER" id="PTHR24349">
    <property type="entry name" value="SERINE/THREONINE-PROTEIN KINASE"/>
    <property type="match status" value="1"/>
</dbReference>
<organism evidence="10 11">
    <name type="scientific">Salix brachista</name>
    <dbReference type="NCBI Taxonomy" id="2182728"/>
    <lineage>
        <taxon>Eukaryota</taxon>
        <taxon>Viridiplantae</taxon>
        <taxon>Streptophyta</taxon>
        <taxon>Embryophyta</taxon>
        <taxon>Tracheophyta</taxon>
        <taxon>Spermatophyta</taxon>
        <taxon>Magnoliopsida</taxon>
        <taxon>eudicotyledons</taxon>
        <taxon>Gunneridae</taxon>
        <taxon>Pentapetalae</taxon>
        <taxon>rosids</taxon>
        <taxon>fabids</taxon>
        <taxon>Malpighiales</taxon>
        <taxon>Salicaceae</taxon>
        <taxon>Saliceae</taxon>
        <taxon>Salix</taxon>
    </lineage>
</organism>
<accession>A0A5N5KGK4</accession>
<evidence type="ECO:0000256" key="8">
    <source>
        <dbReference type="RuleBase" id="RU000304"/>
    </source>
</evidence>
<keyword evidence="3" id="KW-0808">Transferase</keyword>
<dbReference type="CDD" id="cd05117">
    <property type="entry name" value="STKc_CAMK"/>
    <property type="match status" value="1"/>
</dbReference>
<keyword evidence="2 8" id="KW-0723">Serine/threonine-protein kinase</keyword>
<dbReference type="PROSITE" id="PS00108">
    <property type="entry name" value="PROTEIN_KINASE_ST"/>
    <property type="match status" value="1"/>
</dbReference>
<dbReference type="FunFam" id="3.30.200.20:FF:000733">
    <property type="entry name" value="Phosphoenolpyruvate carboxylase kinase 1"/>
    <property type="match status" value="1"/>
</dbReference>
<name>A0A5N5KGK4_9ROSI</name>
<feature type="binding site" evidence="7">
    <location>
        <position position="39"/>
    </location>
    <ligand>
        <name>ATP</name>
        <dbReference type="ChEBI" id="CHEBI:30616"/>
    </ligand>
</feature>
<keyword evidence="11" id="KW-1185">Reference proteome</keyword>
<dbReference type="GO" id="GO:0005524">
    <property type="term" value="F:ATP binding"/>
    <property type="evidence" value="ECO:0007669"/>
    <property type="project" value="UniProtKB-UniRule"/>
</dbReference>
<evidence type="ECO:0000313" key="10">
    <source>
        <dbReference type="EMBL" id="KAB5529479.1"/>
    </source>
</evidence>
<dbReference type="GO" id="GO:0004674">
    <property type="term" value="F:protein serine/threonine kinase activity"/>
    <property type="evidence" value="ECO:0007669"/>
    <property type="project" value="UniProtKB-KW"/>
</dbReference>
<evidence type="ECO:0000256" key="6">
    <source>
        <dbReference type="ARBA" id="ARBA00022840"/>
    </source>
</evidence>
<dbReference type="InterPro" id="IPR011009">
    <property type="entry name" value="Kinase-like_dom_sf"/>
</dbReference>
<dbReference type="InterPro" id="IPR000719">
    <property type="entry name" value="Prot_kinase_dom"/>
</dbReference>
<dbReference type="Pfam" id="PF00069">
    <property type="entry name" value="Pkinase"/>
    <property type="match status" value="1"/>
</dbReference>
<dbReference type="InterPro" id="IPR050205">
    <property type="entry name" value="CDPK_Ser/Thr_kinases"/>
</dbReference>
<reference evidence="11" key="1">
    <citation type="journal article" date="2019" name="Gigascience">
        <title>De novo genome assembly of the endangered Acer yangbiense, a plant species with extremely small populations endemic to Yunnan Province, China.</title>
        <authorList>
            <person name="Yang J."/>
            <person name="Wariss H.M."/>
            <person name="Tao L."/>
            <person name="Zhang R."/>
            <person name="Yun Q."/>
            <person name="Hollingsworth P."/>
            <person name="Dao Z."/>
            <person name="Luo G."/>
            <person name="Guo H."/>
            <person name="Ma Y."/>
            <person name="Sun W."/>
        </authorList>
    </citation>
    <scope>NUCLEOTIDE SEQUENCE [LARGE SCALE GENOMIC DNA]</scope>
    <source>
        <strain evidence="11">cv. br00</strain>
    </source>
</reference>
<evidence type="ECO:0000256" key="2">
    <source>
        <dbReference type="ARBA" id="ARBA00022527"/>
    </source>
</evidence>
<comment type="similarity">
    <text evidence="1">Belongs to the protein kinase superfamily. CAMK Ser/Thr protein kinase family. CaMK subfamily.</text>
</comment>
<comment type="caution">
    <text evidence="10">The sequence shown here is derived from an EMBL/GenBank/DDBJ whole genome shotgun (WGS) entry which is preliminary data.</text>
</comment>
<keyword evidence="5" id="KW-0418">Kinase</keyword>
<keyword evidence="6 7" id="KW-0067">ATP-binding</keyword>
<dbReference type="FunFam" id="1.10.510.10:FF:000600">
    <property type="entry name" value="Phosphoenolpyruvate carboxylase kinase 2"/>
    <property type="match status" value="1"/>
</dbReference>
<dbReference type="InterPro" id="IPR008271">
    <property type="entry name" value="Ser/Thr_kinase_AS"/>
</dbReference>
<feature type="domain" description="Protein kinase" evidence="9">
    <location>
        <begin position="10"/>
        <end position="268"/>
    </location>
</feature>
<evidence type="ECO:0000256" key="5">
    <source>
        <dbReference type="ARBA" id="ARBA00022777"/>
    </source>
</evidence>
<dbReference type="Proteomes" id="UP000326939">
    <property type="component" value="Chromosome 13"/>
</dbReference>
<evidence type="ECO:0000256" key="1">
    <source>
        <dbReference type="ARBA" id="ARBA00005354"/>
    </source>
</evidence>
<dbReference type="SMART" id="SM00220">
    <property type="entry name" value="S_TKc"/>
    <property type="match status" value="1"/>
</dbReference>
<evidence type="ECO:0000256" key="4">
    <source>
        <dbReference type="ARBA" id="ARBA00022741"/>
    </source>
</evidence>
<dbReference type="PROSITE" id="PS00107">
    <property type="entry name" value="PROTEIN_KINASE_ATP"/>
    <property type="match status" value="1"/>
</dbReference>
<gene>
    <name evidence="10" type="ORF">DKX38_019560</name>
</gene>
<evidence type="ECO:0000259" key="9">
    <source>
        <dbReference type="PROSITE" id="PS50011"/>
    </source>
</evidence>
<dbReference type="InterPro" id="IPR017441">
    <property type="entry name" value="Protein_kinase_ATP_BS"/>
</dbReference>
<evidence type="ECO:0000256" key="7">
    <source>
        <dbReference type="PROSITE-ProRule" id="PRU10141"/>
    </source>
</evidence>
<proteinExistence type="inferred from homology"/>
<evidence type="ECO:0000313" key="11">
    <source>
        <dbReference type="Proteomes" id="UP000326939"/>
    </source>
</evidence>
<dbReference type="AlphaFoldDB" id="A0A5N5KGK4"/>
<keyword evidence="4 7" id="KW-0547">Nucleotide-binding</keyword>
<protein>
    <recommendedName>
        <fullName evidence="9">Protein kinase domain-containing protein</fullName>
    </recommendedName>
</protein>
<dbReference type="SUPFAM" id="SSF56112">
    <property type="entry name" value="Protein kinase-like (PK-like)"/>
    <property type="match status" value="1"/>
</dbReference>
<dbReference type="EMBL" id="VDCV01000013">
    <property type="protein sequence ID" value="KAB5529479.1"/>
    <property type="molecule type" value="Genomic_DNA"/>
</dbReference>